<keyword evidence="1" id="KW-0812">Transmembrane</keyword>
<dbReference type="EMBL" id="RYZH01000027">
    <property type="protein sequence ID" value="RUL87001.1"/>
    <property type="molecule type" value="Genomic_DNA"/>
</dbReference>
<protein>
    <submittedName>
        <fullName evidence="2">Uncharacterized protein</fullName>
    </submittedName>
</protein>
<organism evidence="2 3">
    <name type="scientific">Tautonia sociabilis</name>
    <dbReference type="NCBI Taxonomy" id="2080755"/>
    <lineage>
        <taxon>Bacteria</taxon>
        <taxon>Pseudomonadati</taxon>
        <taxon>Planctomycetota</taxon>
        <taxon>Planctomycetia</taxon>
        <taxon>Isosphaerales</taxon>
        <taxon>Isosphaeraceae</taxon>
        <taxon>Tautonia</taxon>
    </lineage>
</organism>
<dbReference type="RefSeq" id="WP_126726187.1">
    <property type="nucleotide sequence ID" value="NZ_RYZH01000027.1"/>
</dbReference>
<reference evidence="2 3" key="1">
    <citation type="submission" date="2018-12" db="EMBL/GenBank/DDBJ databases">
        <authorList>
            <person name="Toschakov S.V."/>
        </authorList>
    </citation>
    <scope>NUCLEOTIDE SEQUENCE [LARGE SCALE GENOMIC DNA]</scope>
    <source>
        <strain evidence="2 3">GM2012</strain>
    </source>
</reference>
<evidence type="ECO:0000313" key="3">
    <source>
        <dbReference type="Proteomes" id="UP000280296"/>
    </source>
</evidence>
<evidence type="ECO:0000313" key="2">
    <source>
        <dbReference type="EMBL" id="RUL87001.1"/>
    </source>
</evidence>
<evidence type="ECO:0000256" key="1">
    <source>
        <dbReference type="SAM" id="Phobius"/>
    </source>
</evidence>
<comment type="caution">
    <text evidence="2">The sequence shown here is derived from an EMBL/GenBank/DDBJ whole genome shotgun (WGS) entry which is preliminary data.</text>
</comment>
<reference evidence="2 3" key="2">
    <citation type="submission" date="2019-01" db="EMBL/GenBank/DDBJ databases">
        <title>Tautonia sociabilis, a novel thermotolerant planctomycete of Isosphaeraceae family, isolated from a 4000 m deep subterranean habitat.</title>
        <authorList>
            <person name="Kovaleva O.L."/>
            <person name="Elcheninov A.G."/>
            <person name="Van Heerden E."/>
            <person name="Toshchakov S.V."/>
            <person name="Novikov A."/>
            <person name="Bonch-Osmolovskaya E.A."/>
            <person name="Kublanov I.V."/>
        </authorList>
    </citation>
    <scope>NUCLEOTIDE SEQUENCE [LARGE SCALE GENOMIC DNA]</scope>
    <source>
        <strain evidence="2 3">GM2012</strain>
    </source>
</reference>
<accession>A0A432MI05</accession>
<keyword evidence="1" id="KW-1133">Transmembrane helix</keyword>
<proteinExistence type="predicted"/>
<feature type="transmembrane region" description="Helical" evidence="1">
    <location>
        <begin position="12"/>
        <end position="37"/>
    </location>
</feature>
<dbReference type="AlphaFoldDB" id="A0A432MI05"/>
<dbReference type="OrthoDB" id="243378at2"/>
<sequence>MPGRSDSCRPRPAVLSFRFVGTAMVGSLAMALVSIFAPPPAQIAALGACVSMLAGLFVAYLEQEAERERERARLLEQLRIPMALAPEHDLFDLYRSFSDSLADLSLQGDPALRRFAVLKLTSLAAEVHSLARGTIVFHGTETWRTVYEELLEGPGLGSYLSVSWVKTRDYWQDRPGWRSMHLNFALAERGLHIERILILRDHLWPIGEPLPSEAIRPWIDAQHGRGIRVSLLRESEIASEPDLLVDYGIYGDRATGTHELDEMARTQRFVVEFGPQALKLARDRWSRTALYATSYAEILDSVGEAA</sequence>
<keyword evidence="3" id="KW-1185">Reference proteome</keyword>
<name>A0A432MI05_9BACT</name>
<keyword evidence="1" id="KW-0472">Membrane</keyword>
<feature type="transmembrane region" description="Helical" evidence="1">
    <location>
        <begin position="43"/>
        <end position="61"/>
    </location>
</feature>
<dbReference type="Proteomes" id="UP000280296">
    <property type="component" value="Unassembled WGS sequence"/>
</dbReference>
<gene>
    <name evidence="2" type="ORF">TsocGM_14485</name>
</gene>